<dbReference type="PROSITE" id="PS51178">
    <property type="entry name" value="PASTA"/>
    <property type="match status" value="1"/>
</dbReference>
<dbReference type="Gene3D" id="3.30.10.20">
    <property type="match status" value="1"/>
</dbReference>
<evidence type="ECO:0000259" key="3">
    <source>
        <dbReference type="PROSITE" id="PS51178"/>
    </source>
</evidence>
<dbReference type="CDD" id="cd06577">
    <property type="entry name" value="PASTA_pknB"/>
    <property type="match status" value="1"/>
</dbReference>
<feature type="region of interest" description="Disordered" evidence="1">
    <location>
        <begin position="1"/>
        <end position="30"/>
    </location>
</feature>
<evidence type="ECO:0000256" key="1">
    <source>
        <dbReference type="SAM" id="MobiDB-lite"/>
    </source>
</evidence>
<gene>
    <name evidence="4" type="ORF">GCM10011608_11280</name>
</gene>
<proteinExistence type="predicted"/>
<dbReference type="SUPFAM" id="SSF54184">
    <property type="entry name" value="Penicillin-binding protein 2x (pbp-2x), c-terminal domain"/>
    <property type="match status" value="1"/>
</dbReference>
<dbReference type="AlphaFoldDB" id="A0A917TLU9"/>
<evidence type="ECO:0000256" key="2">
    <source>
        <dbReference type="SAM" id="Phobius"/>
    </source>
</evidence>
<feature type="transmembrane region" description="Helical" evidence="2">
    <location>
        <begin position="36"/>
        <end position="63"/>
    </location>
</feature>
<evidence type="ECO:0000313" key="5">
    <source>
        <dbReference type="Proteomes" id="UP000608890"/>
    </source>
</evidence>
<dbReference type="Pfam" id="PF03793">
    <property type="entry name" value="PASTA"/>
    <property type="match status" value="1"/>
</dbReference>
<name>A0A917TLU9_9ACTN</name>
<dbReference type="EMBL" id="BMNB01000004">
    <property type="protein sequence ID" value="GGM28182.1"/>
    <property type="molecule type" value="Genomic_DNA"/>
</dbReference>
<feature type="domain" description="PASTA" evidence="3">
    <location>
        <begin position="120"/>
        <end position="192"/>
    </location>
</feature>
<reference evidence="4" key="2">
    <citation type="submission" date="2020-09" db="EMBL/GenBank/DDBJ databases">
        <authorList>
            <person name="Sun Q."/>
            <person name="Zhou Y."/>
        </authorList>
    </citation>
    <scope>NUCLEOTIDE SEQUENCE</scope>
    <source>
        <strain evidence="4">CGMCC 4.7312</strain>
    </source>
</reference>
<feature type="compositionally biased region" description="Polar residues" evidence="1">
    <location>
        <begin position="1"/>
        <end position="11"/>
    </location>
</feature>
<keyword evidence="2" id="KW-0812">Transmembrane</keyword>
<keyword evidence="2" id="KW-1133">Transmembrane helix</keyword>
<dbReference type="InterPro" id="IPR005543">
    <property type="entry name" value="PASTA_dom"/>
</dbReference>
<dbReference type="Proteomes" id="UP000608890">
    <property type="component" value="Unassembled WGS sequence"/>
</dbReference>
<keyword evidence="2" id="KW-0472">Membrane</keyword>
<dbReference type="RefSeq" id="WP_189041250.1">
    <property type="nucleotide sequence ID" value="NZ_BMNB01000004.1"/>
</dbReference>
<comment type="caution">
    <text evidence="4">The sequence shown here is derived from an EMBL/GenBank/DDBJ whole genome shotgun (WGS) entry which is preliminary data.</text>
</comment>
<organism evidence="4 5">
    <name type="scientific">Micromonospora sonchi</name>
    <dbReference type="NCBI Taxonomy" id="1763543"/>
    <lineage>
        <taxon>Bacteria</taxon>
        <taxon>Bacillati</taxon>
        <taxon>Actinomycetota</taxon>
        <taxon>Actinomycetes</taxon>
        <taxon>Micromonosporales</taxon>
        <taxon>Micromonosporaceae</taxon>
        <taxon>Micromonospora</taxon>
    </lineage>
</organism>
<reference evidence="4" key="1">
    <citation type="journal article" date="2014" name="Int. J. Syst. Evol. Microbiol.">
        <title>Complete genome sequence of Corynebacterium casei LMG S-19264T (=DSM 44701T), isolated from a smear-ripened cheese.</title>
        <authorList>
            <consortium name="US DOE Joint Genome Institute (JGI-PGF)"/>
            <person name="Walter F."/>
            <person name="Albersmeier A."/>
            <person name="Kalinowski J."/>
            <person name="Ruckert C."/>
        </authorList>
    </citation>
    <scope>NUCLEOTIDE SEQUENCE</scope>
    <source>
        <strain evidence="4">CGMCC 4.7312</strain>
    </source>
</reference>
<sequence length="194" mass="19505">MTYQSPDNNAAWQGPPPATQQFTHGLPPAAPPRRKLGIGAIIGIVTGVIVIACCGVTGIVAAVSGEPQPEAKSSPTAAAVAATVPAAAAPTPAPTTSVPTATAPAATTAPALPAPTAPPAPTKLVMPNLKGMNAAVADDKLRKLGFTNIQYGSQDENDTLVLILANWTVTKQSAKAGSKMLPDDLVVVTCTKQS</sequence>
<accession>A0A917TLU9</accession>
<protein>
    <recommendedName>
        <fullName evidence="3">PASTA domain-containing protein</fullName>
    </recommendedName>
</protein>
<evidence type="ECO:0000313" key="4">
    <source>
        <dbReference type="EMBL" id="GGM28182.1"/>
    </source>
</evidence>
<keyword evidence="5" id="KW-1185">Reference proteome</keyword>